<gene>
    <name evidence="1" type="ORF">BOX24_08545</name>
</gene>
<dbReference type="Proteomes" id="UP000188586">
    <property type="component" value="Unassembled WGS sequence"/>
</dbReference>
<name>A0A1V3STX0_9BACT</name>
<dbReference type="EMBL" id="MPOJ01000017">
    <property type="protein sequence ID" value="OOH71554.1"/>
    <property type="molecule type" value="Genomic_DNA"/>
</dbReference>
<protein>
    <submittedName>
        <fullName evidence="1">Uncharacterized protein</fullName>
    </submittedName>
</protein>
<proteinExistence type="predicted"/>
<sequence>MDRYAKRTLSAIFQEEYNSFWAGVNSTVSLHAAKPIIIKREVAQTTVLDKWIKSGFFTFSRLRKITILFPNGSRAPQLTVPYTSSMMIP</sequence>
<comment type="caution">
    <text evidence="1">The sequence shown here is derived from an EMBL/GenBank/DDBJ whole genome shotgun (WGS) entry which is preliminary data.</text>
</comment>
<evidence type="ECO:0000313" key="1">
    <source>
        <dbReference type="EMBL" id="OOH71554.1"/>
    </source>
</evidence>
<dbReference type="AlphaFoldDB" id="A0A1V3STX0"/>
<reference evidence="1 2" key="1">
    <citation type="submission" date="2016-11" db="EMBL/GenBank/DDBJ databases">
        <title>Comparative genomics of co-occurring bacteria in distinct bioleaching systems unravels niche-specific adaptation.</title>
        <authorList>
            <person name="Zhang X."/>
            <person name="Liu X."/>
            <person name="Yin H."/>
        </authorList>
    </citation>
    <scope>NUCLEOTIDE SEQUENCE [LARGE SCALE GENOMIC DNA]</scope>
    <source>
        <strain evidence="1 2">DX</strain>
    </source>
</reference>
<accession>A0A1V3STX0</accession>
<evidence type="ECO:0000313" key="2">
    <source>
        <dbReference type="Proteomes" id="UP000188586"/>
    </source>
</evidence>
<organism evidence="1 2">
    <name type="scientific">Leptospirillum ferriphilum</name>
    <dbReference type="NCBI Taxonomy" id="178606"/>
    <lineage>
        <taxon>Bacteria</taxon>
        <taxon>Pseudomonadati</taxon>
        <taxon>Nitrospirota</taxon>
        <taxon>Nitrospiria</taxon>
        <taxon>Nitrospirales</taxon>
        <taxon>Nitrospiraceae</taxon>
        <taxon>Leptospirillum</taxon>
    </lineage>
</organism>